<gene>
    <name evidence="1" type="ORF">Desgi_2401</name>
</gene>
<dbReference type="OrthoDB" id="1806652at2"/>
<dbReference type="AlphaFoldDB" id="R4KMP4"/>
<dbReference type="HOGENOM" id="CLU_1568196_0_0_9"/>
<dbReference type="Gene3D" id="3.40.630.30">
    <property type="match status" value="1"/>
</dbReference>
<dbReference type="EMBL" id="CP003273">
    <property type="protein sequence ID" value="AGL01815.1"/>
    <property type="molecule type" value="Genomic_DNA"/>
</dbReference>
<evidence type="ECO:0000313" key="2">
    <source>
        <dbReference type="Proteomes" id="UP000013520"/>
    </source>
</evidence>
<proteinExistence type="predicted"/>
<evidence type="ECO:0000313" key="1">
    <source>
        <dbReference type="EMBL" id="AGL01815.1"/>
    </source>
</evidence>
<keyword evidence="2" id="KW-1185">Reference proteome</keyword>
<dbReference type="InterPro" id="IPR016181">
    <property type="entry name" value="Acyl_CoA_acyltransferase"/>
</dbReference>
<dbReference type="eggNOG" id="COG0456">
    <property type="taxonomic scope" value="Bacteria"/>
</dbReference>
<protein>
    <recommendedName>
        <fullName evidence="3">Acetyltransferase (GNAT) family protein</fullName>
    </recommendedName>
</protein>
<organism evidence="1 2">
    <name type="scientific">Desulfoscipio gibsoniae DSM 7213</name>
    <dbReference type="NCBI Taxonomy" id="767817"/>
    <lineage>
        <taxon>Bacteria</taxon>
        <taxon>Bacillati</taxon>
        <taxon>Bacillota</taxon>
        <taxon>Clostridia</taxon>
        <taxon>Eubacteriales</taxon>
        <taxon>Desulfallaceae</taxon>
        <taxon>Desulfoscipio</taxon>
    </lineage>
</organism>
<accession>R4KMP4</accession>
<dbReference type="SUPFAM" id="SSF55729">
    <property type="entry name" value="Acyl-CoA N-acyltransferases (Nat)"/>
    <property type="match status" value="1"/>
</dbReference>
<dbReference type="RefSeq" id="WP_006523057.1">
    <property type="nucleotide sequence ID" value="NC_021184.1"/>
</dbReference>
<dbReference type="KEGG" id="dgi:Desgi_2401"/>
<sequence length="170" mass="19915">MYPGWWKYKLYCPAMIDNSLVDYFSSRMQIQGAKLIGREDFEQIFQQFSDFGEINPYYIGLQEIYNNFILVMTWPSGRSAGLLVFKPKTEKLVEIDIIVLQEELRGLGLARYIYGFFESACQDGTLIFILSVTEEGWQFYSRCGYQQDIDTFKILTKENRVVPYDSYGCQ</sequence>
<evidence type="ECO:0008006" key="3">
    <source>
        <dbReference type="Google" id="ProtNLM"/>
    </source>
</evidence>
<reference evidence="1 2" key="1">
    <citation type="submission" date="2012-01" db="EMBL/GenBank/DDBJ databases">
        <title>Complete sequence of Desulfotomaculum gibsoniae DSM 7213.</title>
        <authorList>
            <consortium name="US DOE Joint Genome Institute"/>
            <person name="Lucas S."/>
            <person name="Han J."/>
            <person name="Lapidus A."/>
            <person name="Cheng J.-F."/>
            <person name="Goodwin L."/>
            <person name="Pitluck S."/>
            <person name="Peters L."/>
            <person name="Ovchinnikova G."/>
            <person name="Teshima H."/>
            <person name="Detter J.C."/>
            <person name="Han C."/>
            <person name="Tapia R."/>
            <person name="Land M."/>
            <person name="Hauser L."/>
            <person name="Kyrpides N."/>
            <person name="Ivanova N."/>
            <person name="Pagani I."/>
            <person name="Parshina S."/>
            <person name="Plugge C."/>
            <person name="Muyzer G."/>
            <person name="Kuever J."/>
            <person name="Ivanova A."/>
            <person name="Nazina T."/>
            <person name="Klenk H.-P."/>
            <person name="Brambilla E."/>
            <person name="Spring S."/>
            <person name="Stams A.F."/>
            <person name="Woyke T."/>
        </authorList>
    </citation>
    <scope>NUCLEOTIDE SEQUENCE [LARGE SCALE GENOMIC DNA]</scope>
    <source>
        <strain evidence="1 2">DSM 7213</strain>
    </source>
</reference>
<name>R4KMP4_9FIRM</name>
<dbReference type="STRING" id="767817.Desgi_2401"/>
<dbReference type="Proteomes" id="UP000013520">
    <property type="component" value="Chromosome"/>
</dbReference>